<protein>
    <recommendedName>
        <fullName evidence="6">Polycystin cation channel PKD1/PKD2 domain-containing protein</fullName>
    </recommendedName>
</protein>
<dbReference type="AlphaFoldDB" id="A0A0M0J659"/>
<dbReference type="InterPro" id="IPR013122">
    <property type="entry name" value="PKD1_2_channel"/>
</dbReference>
<comment type="caution">
    <text evidence="7">The sequence shown here is derived from an EMBL/GenBank/DDBJ whole genome shotgun (WGS) entry which is preliminary data.</text>
</comment>
<dbReference type="PANTHER" id="PTHR10877">
    <property type="entry name" value="POLYCYSTIN FAMILY MEMBER"/>
    <property type="match status" value="1"/>
</dbReference>
<accession>A0A0M0J659</accession>
<evidence type="ECO:0000256" key="5">
    <source>
        <dbReference type="SAM" id="Phobius"/>
    </source>
</evidence>
<evidence type="ECO:0000256" key="4">
    <source>
        <dbReference type="ARBA" id="ARBA00023136"/>
    </source>
</evidence>
<dbReference type="GO" id="GO:0005262">
    <property type="term" value="F:calcium channel activity"/>
    <property type="evidence" value="ECO:0007669"/>
    <property type="project" value="TreeGrafter"/>
</dbReference>
<keyword evidence="8" id="KW-1185">Reference proteome</keyword>
<dbReference type="OrthoDB" id="444119at2759"/>
<evidence type="ECO:0000259" key="6">
    <source>
        <dbReference type="Pfam" id="PF08016"/>
    </source>
</evidence>
<evidence type="ECO:0000256" key="3">
    <source>
        <dbReference type="ARBA" id="ARBA00022989"/>
    </source>
</evidence>
<evidence type="ECO:0000313" key="7">
    <source>
        <dbReference type="EMBL" id="KOO22081.1"/>
    </source>
</evidence>
<reference evidence="8" key="1">
    <citation type="journal article" date="2015" name="PLoS Genet.">
        <title>Genome Sequence and Transcriptome Analyses of Chrysochromulina tobin: Metabolic Tools for Enhanced Algal Fitness in the Prominent Order Prymnesiales (Haptophyceae).</title>
        <authorList>
            <person name="Hovde B.T."/>
            <person name="Deodato C.R."/>
            <person name="Hunsperger H.M."/>
            <person name="Ryken S.A."/>
            <person name="Yost W."/>
            <person name="Jha R.K."/>
            <person name="Patterson J."/>
            <person name="Monnat R.J. Jr."/>
            <person name="Barlow S.B."/>
            <person name="Starkenburg S.R."/>
            <person name="Cattolico R.A."/>
        </authorList>
    </citation>
    <scope>NUCLEOTIDE SEQUENCE</scope>
    <source>
        <strain evidence="8">CCMP291</strain>
    </source>
</reference>
<dbReference type="EMBL" id="JWZX01003312">
    <property type="protein sequence ID" value="KOO22081.1"/>
    <property type="molecule type" value="Genomic_DNA"/>
</dbReference>
<feature type="transmembrane region" description="Helical" evidence="5">
    <location>
        <begin position="12"/>
        <end position="29"/>
    </location>
</feature>
<dbReference type="PANTHER" id="PTHR10877:SF194">
    <property type="entry name" value="LOCATION OF VULVA DEFECTIVE 1"/>
    <property type="match status" value="1"/>
</dbReference>
<evidence type="ECO:0000256" key="2">
    <source>
        <dbReference type="ARBA" id="ARBA00022692"/>
    </source>
</evidence>
<feature type="transmembrane region" description="Helical" evidence="5">
    <location>
        <begin position="167"/>
        <end position="193"/>
    </location>
</feature>
<sequence>MMLNSKTVQTLLYAAFVFTTQLVIYTLRAQEEYYLDKFYTDTLIANVFDGDLNKFFTIRRPADIWQWGNAVLWPGLLGNLGPENSQQQDEGGRFQSWQPDMAGTTNLTRPGSPFYNNDLLPDGEGYLGTGGGGTPPTVAEVVDRMNQFDWTDGLRILQDSSLDDLEFLVLIGLAFCIYFGAMEIFEIISIGISSYISDMWNLMDWTVYSLYAFVFLRSKTYVEHVRNPVCGGICTTIGFLDDHVQVEDARSLKFSLALCVCVQLLKIMKISAILVPKMGLTPSVLKKALPDMIFFSFVFAVSLFAFSNMLFIQLGTGMKEFSTQFTSLITLGRALFGDFDMTEVISNSPNCQLS</sequence>
<gene>
    <name evidence="7" type="ORF">Ctob_002692</name>
</gene>
<keyword evidence="3 5" id="KW-1133">Transmembrane helix</keyword>
<dbReference type="Proteomes" id="UP000037460">
    <property type="component" value="Unassembled WGS sequence"/>
</dbReference>
<keyword evidence="4 5" id="KW-0472">Membrane</keyword>
<comment type="subcellular location">
    <subcellularLocation>
        <location evidence="1">Membrane</location>
        <topology evidence="1">Multi-pass membrane protein</topology>
    </subcellularLocation>
</comment>
<dbReference type="Pfam" id="PF08016">
    <property type="entry name" value="PKD_channel"/>
    <property type="match status" value="1"/>
</dbReference>
<proteinExistence type="predicted"/>
<dbReference type="InterPro" id="IPR051223">
    <property type="entry name" value="Polycystin"/>
</dbReference>
<name>A0A0M0J659_9EUKA</name>
<feature type="domain" description="Polycystin cation channel PKD1/PKD2" evidence="6">
    <location>
        <begin position="169"/>
        <end position="344"/>
    </location>
</feature>
<evidence type="ECO:0000313" key="8">
    <source>
        <dbReference type="Proteomes" id="UP000037460"/>
    </source>
</evidence>
<organism evidence="7 8">
    <name type="scientific">Chrysochromulina tobinii</name>
    <dbReference type="NCBI Taxonomy" id="1460289"/>
    <lineage>
        <taxon>Eukaryota</taxon>
        <taxon>Haptista</taxon>
        <taxon>Haptophyta</taxon>
        <taxon>Prymnesiophyceae</taxon>
        <taxon>Prymnesiales</taxon>
        <taxon>Chrysochromulinaceae</taxon>
        <taxon>Chrysochromulina</taxon>
    </lineage>
</organism>
<feature type="transmembrane region" description="Helical" evidence="5">
    <location>
        <begin position="293"/>
        <end position="312"/>
    </location>
</feature>
<feature type="transmembrane region" description="Helical" evidence="5">
    <location>
        <begin position="199"/>
        <end position="216"/>
    </location>
</feature>
<dbReference type="GO" id="GO:0016020">
    <property type="term" value="C:membrane"/>
    <property type="evidence" value="ECO:0007669"/>
    <property type="project" value="UniProtKB-SubCell"/>
</dbReference>
<dbReference type="GO" id="GO:0050982">
    <property type="term" value="P:detection of mechanical stimulus"/>
    <property type="evidence" value="ECO:0007669"/>
    <property type="project" value="TreeGrafter"/>
</dbReference>
<evidence type="ECO:0000256" key="1">
    <source>
        <dbReference type="ARBA" id="ARBA00004141"/>
    </source>
</evidence>
<keyword evidence="2 5" id="KW-0812">Transmembrane</keyword>